<protein>
    <submittedName>
        <fullName evidence="1">Uncharacterized protein</fullName>
    </submittedName>
</protein>
<evidence type="ECO:0000313" key="1">
    <source>
        <dbReference type="EMBL" id="KAF7369220.1"/>
    </source>
</evidence>
<sequence>MAVLLDLSPDVFSVVLEHLVWNSASLVNLCLVGNHNLLTLVRPYTWREINIKLGYEEYESDRNPESSLEFTSRWNAFCSDPIMAAAVRSLNITLVGIFRENSAVCALFENWPRLLNVTHLSVCCINSIDVDWRRPHFIKYAMRELPSLLSLSVDCCLDDYGEGYEDMEDYPPPQLKHLAARFCDGGIGQVWCHCSDLQVVEMAGGLSEWFWEQATVDISQESHGRRYGRAQHPTGVDSILHEPYESQRPAVFENVTTLKLISDTPFDDSDSWLLRDFFDEREDGPSQSLKELVLDLSINVEHFGPIFRGIRSPIIERIGVIALEEEQWVSSEFDQYLAKISEDDSLFFAGFESLTELLLPCDGISPETLVCRSIFFLLCTV</sequence>
<comment type="caution">
    <text evidence="1">The sequence shown here is derived from an EMBL/GenBank/DDBJ whole genome shotgun (WGS) entry which is preliminary data.</text>
</comment>
<dbReference type="AlphaFoldDB" id="A0A8H7DCD1"/>
<dbReference type="Proteomes" id="UP000620124">
    <property type="component" value="Unassembled WGS sequence"/>
</dbReference>
<organism evidence="1 2">
    <name type="scientific">Mycena venus</name>
    <dbReference type="NCBI Taxonomy" id="2733690"/>
    <lineage>
        <taxon>Eukaryota</taxon>
        <taxon>Fungi</taxon>
        <taxon>Dikarya</taxon>
        <taxon>Basidiomycota</taxon>
        <taxon>Agaricomycotina</taxon>
        <taxon>Agaricomycetes</taxon>
        <taxon>Agaricomycetidae</taxon>
        <taxon>Agaricales</taxon>
        <taxon>Marasmiineae</taxon>
        <taxon>Mycenaceae</taxon>
        <taxon>Mycena</taxon>
    </lineage>
</organism>
<reference evidence="1" key="1">
    <citation type="submission" date="2020-05" db="EMBL/GenBank/DDBJ databases">
        <title>Mycena genomes resolve the evolution of fungal bioluminescence.</title>
        <authorList>
            <person name="Tsai I.J."/>
        </authorList>
    </citation>
    <scope>NUCLEOTIDE SEQUENCE</scope>
    <source>
        <strain evidence="1">CCC161011</strain>
    </source>
</reference>
<dbReference type="OrthoDB" id="2920796at2759"/>
<dbReference type="EMBL" id="JACAZI010000002">
    <property type="protein sequence ID" value="KAF7369220.1"/>
    <property type="molecule type" value="Genomic_DNA"/>
</dbReference>
<proteinExistence type="predicted"/>
<accession>A0A8H7DCD1</accession>
<gene>
    <name evidence="1" type="ORF">MVEN_00249600</name>
</gene>
<name>A0A8H7DCD1_9AGAR</name>
<evidence type="ECO:0000313" key="2">
    <source>
        <dbReference type="Proteomes" id="UP000620124"/>
    </source>
</evidence>
<keyword evidence="2" id="KW-1185">Reference proteome</keyword>